<evidence type="ECO:0000313" key="2">
    <source>
        <dbReference type="EMBL" id="NYT49626.1"/>
    </source>
</evidence>
<gene>
    <name evidence="2" type="ORF">H0A72_09950</name>
</gene>
<dbReference type="RefSeq" id="WP_180154943.1">
    <property type="nucleotide sequence ID" value="NZ_JACCEM010000005.1"/>
</dbReference>
<feature type="transmembrane region" description="Helical" evidence="1">
    <location>
        <begin position="12"/>
        <end position="43"/>
    </location>
</feature>
<evidence type="ECO:0000313" key="3">
    <source>
        <dbReference type="Proteomes" id="UP000559809"/>
    </source>
</evidence>
<proteinExistence type="predicted"/>
<comment type="caution">
    <text evidence="2">The sequence shown here is derived from an EMBL/GenBank/DDBJ whole genome shotgun (WGS) entry which is preliminary data.</text>
</comment>
<sequence length="111" mass="12038">MDGDLTWWHYLIGFIVLILLWRFVFIFSVLIAAIDGIAYAVFFHTGPTEWRLAASVLIFIVARALMNWADADAGKSSSLHPRAGGQRGSSGVLKYKTCPMCSGGGACIATV</sequence>
<dbReference type="EMBL" id="JACCEM010000005">
    <property type="protein sequence ID" value="NYT49626.1"/>
    <property type="molecule type" value="Genomic_DNA"/>
</dbReference>
<dbReference type="Proteomes" id="UP000559809">
    <property type="component" value="Unassembled WGS sequence"/>
</dbReference>
<keyword evidence="1" id="KW-0812">Transmembrane</keyword>
<dbReference type="AlphaFoldDB" id="A0A853G4X8"/>
<keyword evidence="3" id="KW-1185">Reference proteome</keyword>
<evidence type="ECO:0000256" key="1">
    <source>
        <dbReference type="SAM" id="Phobius"/>
    </source>
</evidence>
<keyword evidence="1" id="KW-1133">Transmembrane helix</keyword>
<name>A0A853G4X8_9BURK</name>
<reference evidence="2 3" key="1">
    <citation type="submission" date="2020-07" db="EMBL/GenBank/DDBJ databases">
        <title>Taxonomic revisions and descriptions of new bacterial species based on genomic comparisons in the high-G+C-content subgroup of the family Alcaligenaceae.</title>
        <authorList>
            <person name="Szabo A."/>
            <person name="Felfoldi T."/>
        </authorList>
    </citation>
    <scope>NUCLEOTIDE SEQUENCE [LARGE SCALE GENOMIC DNA]</scope>
    <source>
        <strain evidence="2 3">LMG 24012</strain>
    </source>
</reference>
<organism evidence="2 3">
    <name type="scientific">Parapusillimonas granuli</name>
    <dbReference type="NCBI Taxonomy" id="380911"/>
    <lineage>
        <taxon>Bacteria</taxon>
        <taxon>Pseudomonadati</taxon>
        <taxon>Pseudomonadota</taxon>
        <taxon>Betaproteobacteria</taxon>
        <taxon>Burkholderiales</taxon>
        <taxon>Alcaligenaceae</taxon>
        <taxon>Parapusillimonas</taxon>
    </lineage>
</organism>
<protein>
    <submittedName>
        <fullName evidence="2">Uncharacterized protein</fullName>
    </submittedName>
</protein>
<keyword evidence="1" id="KW-0472">Membrane</keyword>
<accession>A0A853G4X8</accession>